<evidence type="ECO:0000256" key="6">
    <source>
        <dbReference type="ARBA" id="ARBA00023015"/>
    </source>
</evidence>
<keyword evidence="16" id="KW-1185">Reference proteome</keyword>
<reference evidence="15" key="3">
    <citation type="submission" date="2025-09" db="UniProtKB">
        <authorList>
            <consortium name="Ensembl"/>
        </authorList>
    </citation>
    <scope>IDENTIFICATION</scope>
</reference>
<dbReference type="Pfam" id="PF00385">
    <property type="entry name" value="Chromo"/>
    <property type="match status" value="2"/>
</dbReference>
<organism evidence="15 16">
    <name type="scientific">Sphaeramia orbicularis</name>
    <name type="common">orbiculate cardinalfish</name>
    <dbReference type="NCBI Taxonomy" id="375764"/>
    <lineage>
        <taxon>Eukaryota</taxon>
        <taxon>Metazoa</taxon>
        <taxon>Chordata</taxon>
        <taxon>Craniata</taxon>
        <taxon>Vertebrata</taxon>
        <taxon>Euteleostomi</taxon>
        <taxon>Actinopterygii</taxon>
        <taxon>Neopterygii</taxon>
        <taxon>Teleostei</taxon>
        <taxon>Neoteleostei</taxon>
        <taxon>Acanthomorphata</taxon>
        <taxon>Gobiaria</taxon>
        <taxon>Kurtiformes</taxon>
        <taxon>Apogonoidei</taxon>
        <taxon>Apogonidae</taxon>
        <taxon>Apogoninae</taxon>
        <taxon>Sphaeramia</taxon>
    </lineage>
</organism>
<feature type="region of interest" description="Disordered" evidence="11">
    <location>
        <begin position="1538"/>
        <end position="1702"/>
    </location>
</feature>
<dbReference type="PROSITE" id="PS00598">
    <property type="entry name" value="CHROMO_1"/>
    <property type="match status" value="2"/>
</dbReference>
<dbReference type="SMART" id="SM00487">
    <property type="entry name" value="DEXDc"/>
    <property type="match status" value="1"/>
</dbReference>
<keyword evidence="7" id="KW-0238">DNA-binding</keyword>
<dbReference type="Gene3D" id="3.40.50.300">
    <property type="entry name" value="P-loop containing nucleotide triphosphate hydrolases"/>
    <property type="match status" value="1"/>
</dbReference>
<dbReference type="Pfam" id="PF23588">
    <property type="entry name" value="HTH_CHD1_Hrp3"/>
    <property type="match status" value="1"/>
</dbReference>
<feature type="domain" description="Helicase C-terminal" evidence="14">
    <location>
        <begin position="732"/>
        <end position="883"/>
    </location>
</feature>
<evidence type="ECO:0000259" key="13">
    <source>
        <dbReference type="PROSITE" id="PS51192"/>
    </source>
</evidence>
<reference evidence="15" key="1">
    <citation type="submission" date="2019-06" db="EMBL/GenBank/DDBJ databases">
        <authorList>
            <consortium name="Wellcome Sanger Institute Data Sharing"/>
        </authorList>
    </citation>
    <scope>NUCLEOTIDE SEQUENCE [LARGE SCALE GENOMIC DNA]</scope>
</reference>
<dbReference type="SMART" id="SM01176">
    <property type="entry name" value="DUF4208"/>
    <property type="match status" value="1"/>
</dbReference>
<feature type="compositionally biased region" description="Basic residues" evidence="11">
    <location>
        <begin position="141"/>
        <end position="153"/>
    </location>
</feature>
<keyword evidence="5" id="KW-0067">ATP-binding</keyword>
<dbReference type="GO" id="GO:0034728">
    <property type="term" value="P:nucleosome organization"/>
    <property type="evidence" value="ECO:0007669"/>
    <property type="project" value="TreeGrafter"/>
</dbReference>
<evidence type="ECO:0000256" key="10">
    <source>
        <dbReference type="ARBA" id="ARBA00049360"/>
    </source>
</evidence>
<dbReference type="PROSITE" id="PS51194">
    <property type="entry name" value="HELICASE_CTER"/>
    <property type="match status" value="1"/>
</dbReference>
<evidence type="ECO:0000256" key="11">
    <source>
        <dbReference type="SAM" id="MobiDB-lite"/>
    </source>
</evidence>
<feature type="region of interest" description="Disordered" evidence="11">
    <location>
        <begin position="1292"/>
        <end position="1416"/>
    </location>
</feature>
<evidence type="ECO:0000259" key="14">
    <source>
        <dbReference type="PROSITE" id="PS51194"/>
    </source>
</evidence>
<dbReference type="Gene3D" id="3.40.50.10810">
    <property type="entry name" value="Tandem AAA-ATPase domain"/>
    <property type="match status" value="1"/>
</dbReference>
<feature type="compositionally biased region" description="Low complexity" evidence="11">
    <location>
        <begin position="107"/>
        <end position="126"/>
    </location>
</feature>
<dbReference type="GO" id="GO:0005524">
    <property type="term" value="F:ATP binding"/>
    <property type="evidence" value="ECO:0007669"/>
    <property type="project" value="UniProtKB-KW"/>
</dbReference>
<evidence type="ECO:0000256" key="5">
    <source>
        <dbReference type="ARBA" id="ARBA00022840"/>
    </source>
</evidence>
<dbReference type="Gene3D" id="2.40.50.40">
    <property type="match status" value="2"/>
</dbReference>
<feature type="region of interest" description="Disordered" evidence="11">
    <location>
        <begin position="1021"/>
        <end position="1062"/>
    </location>
</feature>
<feature type="region of interest" description="Disordered" evidence="11">
    <location>
        <begin position="14"/>
        <end position="190"/>
    </location>
</feature>
<dbReference type="Ensembl" id="ENSSORT00005047151.1">
    <property type="protein sequence ID" value="ENSSORP00005045996.1"/>
    <property type="gene ID" value="ENSSORG00005013985.1"/>
</dbReference>
<feature type="domain" description="Chromo" evidence="12">
    <location>
        <begin position="213"/>
        <end position="305"/>
    </location>
</feature>
<dbReference type="FunFam" id="2.40.50.40:FF:000008">
    <property type="entry name" value="Chromodomain-helicase-DNA-binding protein 2 isoform 1"/>
    <property type="match status" value="1"/>
</dbReference>
<dbReference type="InterPro" id="IPR000330">
    <property type="entry name" value="SNF2_N"/>
</dbReference>
<dbReference type="PROSITE" id="PS50013">
    <property type="entry name" value="CHROMO_2"/>
    <property type="match status" value="2"/>
</dbReference>
<evidence type="ECO:0000256" key="4">
    <source>
        <dbReference type="ARBA" id="ARBA00022801"/>
    </source>
</evidence>
<dbReference type="Pfam" id="PF13907">
    <property type="entry name" value="CHD1-like_C"/>
    <property type="match status" value="1"/>
</dbReference>
<dbReference type="FunFam" id="3.40.50.10810:FF:000007">
    <property type="entry name" value="Chromodomain-helicase-DNA-binding protein 2 isoform 1"/>
    <property type="match status" value="1"/>
</dbReference>
<dbReference type="Proteomes" id="UP000472271">
    <property type="component" value="Chromosome 12"/>
</dbReference>
<dbReference type="Pfam" id="PF00271">
    <property type="entry name" value="Helicase_C"/>
    <property type="match status" value="1"/>
</dbReference>
<evidence type="ECO:0000259" key="12">
    <source>
        <dbReference type="PROSITE" id="PS50013"/>
    </source>
</evidence>
<dbReference type="InterPro" id="IPR056302">
    <property type="entry name" value="CHD1-2/Hrp3_HTH"/>
</dbReference>
<keyword evidence="9" id="KW-0539">Nucleus</keyword>
<keyword evidence="2" id="KW-0677">Repeat</keyword>
<dbReference type="InterPro" id="IPR014001">
    <property type="entry name" value="Helicase_ATP-bd"/>
</dbReference>
<dbReference type="PANTHER" id="PTHR45623">
    <property type="entry name" value="CHROMODOMAIN-HELICASE-DNA-BINDING PROTEIN 3-RELATED-RELATED"/>
    <property type="match status" value="1"/>
</dbReference>
<feature type="compositionally biased region" description="Gly residues" evidence="11">
    <location>
        <begin position="26"/>
        <end position="36"/>
    </location>
</feature>
<dbReference type="GO" id="GO:0000785">
    <property type="term" value="C:chromatin"/>
    <property type="evidence" value="ECO:0007669"/>
    <property type="project" value="TreeGrafter"/>
</dbReference>
<dbReference type="SMART" id="SM00298">
    <property type="entry name" value="CHROMO"/>
    <property type="match status" value="2"/>
</dbReference>
<dbReference type="GO" id="GO:0016887">
    <property type="term" value="F:ATP hydrolysis activity"/>
    <property type="evidence" value="ECO:0007669"/>
    <property type="project" value="TreeGrafter"/>
</dbReference>
<dbReference type="PROSITE" id="PS51192">
    <property type="entry name" value="HELICASE_ATP_BIND_1"/>
    <property type="match status" value="1"/>
</dbReference>
<dbReference type="Gene3D" id="1.10.10.60">
    <property type="entry name" value="Homeodomain-like"/>
    <property type="match status" value="1"/>
</dbReference>
<feature type="compositionally biased region" description="Acidic residues" evidence="11">
    <location>
        <begin position="1310"/>
        <end position="1325"/>
    </location>
</feature>
<dbReference type="GO" id="GO:0005634">
    <property type="term" value="C:nucleus"/>
    <property type="evidence" value="ECO:0007669"/>
    <property type="project" value="UniProtKB-SubCell"/>
</dbReference>
<dbReference type="GO" id="GO:0003682">
    <property type="term" value="F:chromatin binding"/>
    <property type="evidence" value="ECO:0007669"/>
    <property type="project" value="TreeGrafter"/>
</dbReference>
<dbReference type="SUPFAM" id="SSF54160">
    <property type="entry name" value="Chromo domain-like"/>
    <property type="match status" value="2"/>
</dbReference>
<dbReference type="Pfam" id="PF00176">
    <property type="entry name" value="SNF2-rel_dom"/>
    <property type="match status" value="1"/>
</dbReference>
<dbReference type="InterPro" id="IPR049730">
    <property type="entry name" value="SNF2/RAD54-like_C"/>
</dbReference>
<evidence type="ECO:0000256" key="8">
    <source>
        <dbReference type="ARBA" id="ARBA00023163"/>
    </source>
</evidence>
<feature type="compositionally biased region" description="Basic and acidic residues" evidence="11">
    <location>
        <begin position="975"/>
        <end position="998"/>
    </location>
</feature>
<evidence type="ECO:0000256" key="1">
    <source>
        <dbReference type="ARBA" id="ARBA00004123"/>
    </source>
</evidence>
<evidence type="ECO:0000256" key="2">
    <source>
        <dbReference type="ARBA" id="ARBA00022737"/>
    </source>
</evidence>
<feature type="compositionally biased region" description="Basic residues" evidence="11">
    <location>
        <begin position="1047"/>
        <end position="1057"/>
    </location>
</feature>
<gene>
    <name evidence="15" type="primary">chd1</name>
</gene>
<dbReference type="InterPro" id="IPR040793">
    <property type="entry name" value="CDH1_2_SANT_HL1"/>
</dbReference>
<dbReference type="FunFam" id="3.40.50.300:FF:000130">
    <property type="entry name" value="Chromodomain-helicase-DNA-binding protein 2 isoform 1"/>
    <property type="match status" value="1"/>
</dbReference>
<dbReference type="InterPro" id="IPR038718">
    <property type="entry name" value="SNF2-like_sf"/>
</dbReference>
<evidence type="ECO:0000313" key="15">
    <source>
        <dbReference type="Ensembl" id="ENSSORP00005045996.1"/>
    </source>
</evidence>
<evidence type="ECO:0000256" key="7">
    <source>
        <dbReference type="ARBA" id="ARBA00023125"/>
    </source>
</evidence>
<feature type="compositionally biased region" description="Basic and acidic residues" evidence="11">
    <location>
        <begin position="1597"/>
        <end position="1648"/>
    </location>
</feature>
<dbReference type="SUPFAM" id="SSF52540">
    <property type="entry name" value="P-loop containing nucleoside triphosphate hydrolases"/>
    <property type="match status" value="2"/>
</dbReference>
<dbReference type="FunFam" id="2.40.50.40:FF:000014">
    <property type="entry name" value="Chromodomain-helicase-DNA-binding protein 2 isoform 1"/>
    <property type="match status" value="1"/>
</dbReference>
<keyword evidence="6" id="KW-0805">Transcription regulation</keyword>
<evidence type="ECO:0000256" key="3">
    <source>
        <dbReference type="ARBA" id="ARBA00022741"/>
    </source>
</evidence>
<feature type="compositionally biased region" description="Basic and acidic residues" evidence="11">
    <location>
        <begin position="67"/>
        <end position="77"/>
    </location>
</feature>
<protein>
    <submittedName>
        <fullName evidence="15">Uncharacterized protein</fullName>
    </submittedName>
</protein>
<dbReference type="GO" id="GO:0140658">
    <property type="term" value="F:ATP-dependent chromatin remodeler activity"/>
    <property type="evidence" value="ECO:0007669"/>
    <property type="project" value="TreeGrafter"/>
</dbReference>
<dbReference type="SMART" id="SM00490">
    <property type="entry name" value="HELICc"/>
    <property type="match status" value="1"/>
</dbReference>
<dbReference type="PANTHER" id="PTHR45623:SF7">
    <property type="entry name" value="CHROMODOMAIN-HELICASE-DNA-BINDING PROTEIN 1"/>
    <property type="match status" value="1"/>
</dbReference>
<proteinExistence type="predicted"/>
<keyword evidence="8" id="KW-0804">Transcription</keyword>
<feature type="region of interest" description="Disordered" evidence="11">
    <location>
        <begin position="970"/>
        <end position="998"/>
    </location>
</feature>
<keyword evidence="3" id="KW-0547">Nucleotide-binding</keyword>
<dbReference type="InterPro" id="IPR023779">
    <property type="entry name" value="Chromodomain_CS"/>
</dbReference>
<sequence>CAIMYKRISSCSVLYNNSNSDDESGSGSGSASGSGSGSSSSSSSSSSQSGSSDSGSGSDSGSQSDSDTEKSKEKIEPPNKSNIDGAEFWKSNPSILAVQRSAMLRKQQLQQQQQQQQRQSSSNSGSDEFNVLSYFRMNFRNGKKSSNQKKKPQKGSSSEDEDDSYKKAVSSGPRRQATVNISYKEDEELKTDSDDLVEVLGEDVPQPEEDEFETLERVMDCRIGRKRATGSVTTVYAVEADGDPNINFNPNKEAGDVQYLIKWKNWAHIHNTWETEETLKLQNVKGMKKLDNFKKKEQEKKKWLKAASPEDIEYFNCQEELMDDLHSQYQLVERIIGHSNQKSAAGYPDYLCKWQGLPYSECSWEDGGLIAKKFQKCIDDYMSRNQSKTIPSRDCKVLKQRPRFMPMKKQPTYIGGDGLELRDYQLDSLNWMAHSWCKGNSCILADEMGLGKTIQTICFLNYMFNEHQLYGPFLLVVPLSTLTSWQREIQLWAPQMNVVVYLGDISSRNMIRTHEWMHVHTKRLKFNILLTTYEILLKDKSFLGSVNWAFIGVDEAHRLKNDDSLLYKTMIDFKSNHRLLITGTPLQNSLKELWSLLHFIMPEKFHSWEMFEEEHGKGRDSGYTSLHKELEPFLLRRVKKDVEKSLPAKVEQILRVEMSAIQKQYYKWILTRNYKALSKGTKGSTSGFLNIMMELKKCCNHCYLIKPPEDNEFLNRAEALQQLIRSSGKLVLLDKLLVRLKERGHRVLIFSQMVRMLDILAEYLRSRQFLFQRLDGSIKGEMRKQALDHFNAEGSEDFCFLLSTRAGGLGINLASADTVVIFDSDWNPQNDLQAQARAHRIGQKRQVNIYRLVTKGSVEEDIIERAKKKMVLDHLVIQRMDTTGKTVLHTGAAPSSSAPFNKEELSAILKFGAEELFKEPEGEEQEPQEMDIDEILKRAETRENDPGPSTVGEELLSQFKVANFSMMEDEEIDIDSERSQRSWDDIIPEEQRRRMEEEERQKELEEIYMLPRMRNCAKQISFNASEGRQSRNRRYSGSDSDSTSDRKRPKKRGRPRTIPRENIKGFSDAEIRRFVKSYKKFGGPLERLDAIARDAELVDKSEHDLKRLAETVHNGCVRTLRENPCGPEKTSGGRRGKVKGPTFRISGVQVNAKLVISHEEELAPLHKAIPADPEERKKYMIPCHSKAAHFDIDWGKEDDSSLLIGIYEYGYGSWEMIKMDPDLNLTHKLLPDDPDKKPQAKQLQTRADYLIKLLSKDLAKKEAQKQAGTVMSFCSNGATFDCIFLELPQETTPVKTPSRRSRTERVVVKEEEEDEDEEEEDDQEDGSSSGEREVKDKEIKKECKKEKKEDSWDMKESKDLKEKKEAKPQETHKQEEATEKNEIKSEARERTKKASDTPIHITASGEPVPVSEESEELDQKTFSVCKERMRPVKAALKQLDRPEKGLSEREQLEHTRQCLIKIGDHITECLKEYSNPDLIKQWRKNLWIFVSKFTEFDARKLHKLYKHAIKKRQENAQVSERCCGFCLRLCRSDIERLKDNSHQDDSSRDSYSSDRHQPSSRYHESSSSKDRHGSSEAHRKTSTGESRKRPYSSFSNGKDHRDRDHYRYYSDSKHRKLDDYRSSRDHRLDVKDHSHSDHRSSYRYHSDWQSDQGRGASGGGPRSPRDQRSPYDSRSPMGHRSPFDYSSDHKSTPEQIWSGRKT</sequence>
<dbReference type="CDD" id="cd18666">
    <property type="entry name" value="CD1_tandem_CHD1-2_like"/>
    <property type="match status" value="1"/>
</dbReference>
<evidence type="ECO:0000313" key="16">
    <source>
        <dbReference type="Proteomes" id="UP000472271"/>
    </source>
</evidence>
<comment type="catalytic activity">
    <reaction evidence="10">
        <text>ATP + H2O = ADP + phosphate + H(+)</text>
        <dbReference type="Rhea" id="RHEA:13065"/>
        <dbReference type="ChEBI" id="CHEBI:15377"/>
        <dbReference type="ChEBI" id="CHEBI:15378"/>
        <dbReference type="ChEBI" id="CHEBI:30616"/>
        <dbReference type="ChEBI" id="CHEBI:43474"/>
        <dbReference type="ChEBI" id="CHEBI:456216"/>
    </reaction>
</comment>
<dbReference type="InterPro" id="IPR023780">
    <property type="entry name" value="Chromo_domain"/>
</dbReference>
<dbReference type="InterPro" id="IPR016197">
    <property type="entry name" value="Chromo-like_dom_sf"/>
</dbReference>
<accession>A0A673BT43</accession>
<dbReference type="InterPro" id="IPR027417">
    <property type="entry name" value="P-loop_NTPase"/>
</dbReference>
<dbReference type="GO" id="GO:0042393">
    <property type="term" value="F:histone binding"/>
    <property type="evidence" value="ECO:0007669"/>
    <property type="project" value="TreeGrafter"/>
</dbReference>
<keyword evidence="4" id="KW-0378">Hydrolase</keyword>
<name>A0A673BT43_9TELE</name>
<feature type="compositionally biased region" description="Low complexity" evidence="11">
    <location>
        <begin position="37"/>
        <end position="65"/>
    </location>
</feature>
<feature type="compositionally biased region" description="Basic and acidic residues" evidence="11">
    <location>
        <begin position="1330"/>
        <end position="1395"/>
    </location>
</feature>
<feature type="domain" description="Helicase ATP-binding" evidence="13">
    <location>
        <begin position="433"/>
        <end position="603"/>
    </location>
</feature>
<comment type="subcellular location">
    <subcellularLocation>
        <location evidence="1">Nucleus</location>
    </subcellularLocation>
</comment>
<dbReference type="InterPro" id="IPR000953">
    <property type="entry name" value="Chromo/chromo_shadow_dom"/>
</dbReference>
<dbReference type="Pfam" id="PF18375">
    <property type="entry name" value="CDH1_2_SANT_HL1"/>
    <property type="match status" value="1"/>
</dbReference>
<dbReference type="InterPro" id="IPR001650">
    <property type="entry name" value="Helicase_C-like"/>
</dbReference>
<dbReference type="InterPro" id="IPR025260">
    <property type="entry name" value="CHD1-like_C"/>
</dbReference>
<dbReference type="CDD" id="cd18661">
    <property type="entry name" value="CD2_tandem_CHD1-2_like"/>
    <property type="match status" value="1"/>
</dbReference>
<feature type="domain" description="Chromo" evidence="12">
    <location>
        <begin position="330"/>
        <end position="393"/>
    </location>
</feature>
<dbReference type="FunFam" id="1.10.10.60:FF:000106">
    <property type="entry name" value="Chromodomain-helicase-DNA-binding protein 2 isoform 1"/>
    <property type="match status" value="1"/>
</dbReference>
<dbReference type="GO" id="GO:0003677">
    <property type="term" value="F:DNA binding"/>
    <property type="evidence" value="ECO:0007669"/>
    <property type="project" value="UniProtKB-KW"/>
</dbReference>
<reference evidence="15" key="2">
    <citation type="submission" date="2025-08" db="UniProtKB">
        <authorList>
            <consortium name="Ensembl"/>
        </authorList>
    </citation>
    <scope>IDENTIFICATION</scope>
</reference>
<evidence type="ECO:0000256" key="9">
    <source>
        <dbReference type="ARBA" id="ARBA00023242"/>
    </source>
</evidence>
<feature type="compositionally biased region" description="Basic and acidic residues" evidence="11">
    <location>
        <begin position="1538"/>
        <end position="1579"/>
    </location>
</feature>
<dbReference type="CDD" id="cd18793">
    <property type="entry name" value="SF2_C_SNF"/>
    <property type="match status" value="1"/>
</dbReference>